<evidence type="ECO:0008006" key="4">
    <source>
        <dbReference type="Google" id="ProtNLM"/>
    </source>
</evidence>
<gene>
    <name evidence="2" type="ORF">EXM22_05620</name>
</gene>
<evidence type="ECO:0000313" key="3">
    <source>
        <dbReference type="Proteomes" id="UP000324209"/>
    </source>
</evidence>
<dbReference type="InterPro" id="IPR011990">
    <property type="entry name" value="TPR-like_helical_dom_sf"/>
</dbReference>
<sequence length="995" mass="115679">MTAINKKRCLTISIFFLILFFLPAQESDLRIGQKYKEADRLIENYDYNGAINLLVEIVKENPEEMDKAQKMIQEIRKKKEEFNAKYEELIRILFEENDYQKGLEIIEELEELDKNPNDATAESLTDARISAELIYFRLLFNDLMDRALVQIENNNFDSAVTIYITGFQLHKRTYDERNYGEVIKGPVDSELSLLLSSLDEFVSSYNKLDSYSPESMVSSVEQNRIIHDSMLNDFSLFTSLRNNIWKAGYVFEEQNKLLSRISDEFKEDFFLSFANRIVFGRLDNRFQEGIVLAMDQFWQDKITLIQEEYIRKTDELITSAETFFDRASWLQAQESFDEAEYWAEKGIQLSSLWSGRINLDTNYKVYPGSKPWMNSEYITLENFRIKKNKAEYQSRLSLFNLRLEDYQNYDDQNLELMAVQRDTIARELNDLIPLREEWNRYIDSYKSDVLYNDNLAAQQGALYLSKIEDGIENYRNLDGKIALDSADFEILPMEREYSQIRTSMNRSLQLLNGIQPENAEEGDVTILYVYPEESASIISQLIEENEDLTSRVSAYKSHYQEIQREIPQKENMAAYIGRAEALLLNMEDDLKEYIRQQRKADQNIASSQRFLGEGEFRLEQSEQALSNREFRQAVQELTTAQDLFVQALSFNETVVDREEIDRRIADLQDRILQEENKEVIRYVRENVNEGKSLYLQGLYGQSEVVLLRAESRWYTTNADPNNEINYWLNLVRAALSVESGRTIEETEPLYAEMTQFLNHAFTNFELGKARIEGGNRSEGLRYLDKADQNLNEILIPMPLNQQASVLKLKIQQLKDPELFKITFDEKFKSSLSKLRTETDIAYIDLKDLSAIQPDYPGMSKALYDAEIILGIRNPPPDLRALAESEDLYNRAYAIVEGNVRSQFPVALSQLDRAIVLNPENQDAITLKDRIQLDAGGQTTAVLTSAANARFKSAEEKYINGEYFEAYAIVQQLLNDQKTASYPPLQDLKRRIESKF</sequence>
<dbReference type="SUPFAM" id="SSF48452">
    <property type="entry name" value="TPR-like"/>
    <property type="match status" value="1"/>
</dbReference>
<dbReference type="Proteomes" id="UP000324209">
    <property type="component" value="Chromosome"/>
</dbReference>
<dbReference type="Gene3D" id="1.25.40.10">
    <property type="entry name" value="Tetratricopeptide repeat domain"/>
    <property type="match status" value="1"/>
</dbReference>
<feature type="coiled-coil region" evidence="1">
    <location>
        <begin position="538"/>
        <end position="603"/>
    </location>
</feature>
<dbReference type="EMBL" id="CP036150">
    <property type="protein sequence ID" value="QEN07491.1"/>
    <property type="molecule type" value="Genomic_DNA"/>
</dbReference>
<dbReference type="RefSeq" id="WP_149485571.1">
    <property type="nucleotide sequence ID" value="NZ_CP036150.1"/>
</dbReference>
<keyword evidence="3" id="KW-1185">Reference proteome</keyword>
<dbReference type="AlphaFoldDB" id="A0A5C1QIR3"/>
<protein>
    <recommendedName>
        <fullName evidence="4">Tetratricopeptide repeat protein</fullName>
    </recommendedName>
</protein>
<accession>A0A5C1QIR3</accession>
<evidence type="ECO:0000256" key="1">
    <source>
        <dbReference type="SAM" id="Coils"/>
    </source>
</evidence>
<name>A0A5C1QIR3_9SPIO</name>
<keyword evidence="1" id="KW-0175">Coiled coil</keyword>
<reference evidence="2 3" key="1">
    <citation type="submission" date="2019-02" db="EMBL/GenBank/DDBJ databases">
        <title>Complete Genome Sequence and Methylome Analysis of free living Spirochaetas.</title>
        <authorList>
            <person name="Fomenkov A."/>
            <person name="Dubinina G."/>
            <person name="Leshcheva N."/>
            <person name="Mikheeva N."/>
            <person name="Grabovich M."/>
            <person name="Vincze T."/>
            <person name="Roberts R.J."/>
        </authorList>
    </citation>
    <scope>NUCLEOTIDE SEQUENCE [LARGE SCALE GENOMIC DNA]</scope>
    <source>
        <strain evidence="2 3">K2</strain>
    </source>
</reference>
<dbReference type="KEGG" id="ock:EXM22_05620"/>
<feature type="coiled-coil region" evidence="1">
    <location>
        <begin position="65"/>
        <end position="92"/>
    </location>
</feature>
<proteinExistence type="predicted"/>
<dbReference type="OrthoDB" id="353373at2"/>
<organism evidence="2 3">
    <name type="scientific">Oceanispirochaeta crateris</name>
    <dbReference type="NCBI Taxonomy" id="2518645"/>
    <lineage>
        <taxon>Bacteria</taxon>
        <taxon>Pseudomonadati</taxon>
        <taxon>Spirochaetota</taxon>
        <taxon>Spirochaetia</taxon>
        <taxon>Spirochaetales</taxon>
        <taxon>Spirochaetaceae</taxon>
        <taxon>Oceanispirochaeta</taxon>
    </lineage>
</organism>
<evidence type="ECO:0000313" key="2">
    <source>
        <dbReference type="EMBL" id="QEN07491.1"/>
    </source>
</evidence>